<keyword evidence="1" id="KW-0238">DNA-binding</keyword>
<dbReference type="OMA" id="WDAFRCH"/>
<dbReference type="SMART" id="SM00674">
    <property type="entry name" value="CENPB"/>
    <property type="match status" value="1"/>
</dbReference>
<dbReference type="InterPro" id="IPR004875">
    <property type="entry name" value="DDE_SF_endonuclease_dom"/>
</dbReference>
<dbReference type="AlphaFoldDB" id="A0A015IE83"/>
<dbReference type="Proteomes" id="UP000022910">
    <property type="component" value="Unassembled WGS sequence"/>
</dbReference>
<dbReference type="SUPFAM" id="SSF48295">
    <property type="entry name" value="TrpR-like"/>
    <property type="match status" value="1"/>
</dbReference>
<proteinExistence type="predicted"/>
<comment type="caution">
    <text evidence="3">The sequence shown here is derived from an EMBL/GenBank/DDBJ whole genome shotgun (WGS) entry which is preliminary data.</text>
</comment>
<dbReference type="OrthoDB" id="2444593at2759"/>
<name>A0A015IE83_RHIIW</name>
<dbReference type="GO" id="GO:0043565">
    <property type="term" value="F:sequence-specific DNA binding"/>
    <property type="evidence" value="ECO:0007669"/>
    <property type="project" value="InterPro"/>
</dbReference>
<dbReference type="SUPFAM" id="SSF46689">
    <property type="entry name" value="Homeodomain-like"/>
    <property type="match status" value="1"/>
</dbReference>
<dbReference type="PANTHER" id="PTHR19303">
    <property type="entry name" value="TRANSPOSON"/>
    <property type="match status" value="1"/>
</dbReference>
<dbReference type="Gene3D" id="1.10.10.60">
    <property type="entry name" value="Homeodomain-like"/>
    <property type="match status" value="1"/>
</dbReference>
<sequence>MTQKKVGVRERTSYSIEEKLIVARYALENGRNAAARNFNLNAPMVGRWIKQSDEWEKENKKKKHVGSGRKAFYPKAEDKLYNWIIEQRKKGLAVNYTSVKLQMYKIIKEPAMQVLYPAGEDKFQGTLSWIQSFMKRFDLSLRRRTKISQKLPEDIDAKLEEFRRYIIRLRTLYNFDLNSIYNMDETPVWFNMAGNMTINNKGDKTVHIRTTGNDKNRFTVVLTCSAGNKLQIFFNYGSKYPPICIFKGKQLPRGEIIPKGVICWFQENGWMTSDLMKNYVEFLFRFRMTENLSKEPAMMVYDSFRGHLEESVKTKFKQHNFHLAVIPAGLTSVCQPLDVSINKPFKDNLRKEWHEWMCKGGAGETAAGNLKRARVSDVCGWVKRSWDAISEQIIFNSFKKCAISNLLDGSEDDMVYEEIDKLIAEIEDENLDEIDDSTEIVNN</sequence>
<feature type="domain" description="HTH CENPB-type" evidence="2">
    <location>
        <begin position="64"/>
        <end position="143"/>
    </location>
</feature>
<dbReference type="PANTHER" id="PTHR19303:SF74">
    <property type="entry name" value="POGO TRANSPOSABLE ELEMENT WITH KRAB DOMAIN"/>
    <property type="match status" value="1"/>
</dbReference>
<dbReference type="InterPro" id="IPR006600">
    <property type="entry name" value="HTH_CenpB_DNA-bd_dom"/>
</dbReference>
<dbReference type="InterPro" id="IPR050863">
    <property type="entry name" value="CenT-Element_Derived"/>
</dbReference>
<evidence type="ECO:0000313" key="3">
    <source>
        <dbReference type="EMBL" id="EXX55467.1"/>
    </source>
</evidence>
<keyword evidence="4" id="KW-1185">Reference proteome</keyword>
<dbReference type="InterPro" id="IPR010921">
    <property type="entry name" value="Trp_repressor/repl_initiator"/>
</dbReference>
<evidence type="ECO:0000313" key="4">
    <source>
        <dbReference type="Proteomes" id="UP000022910"/>
    </source>
</evidence>
<dbReference type="InterPro" id="IPR009057">
    <property type="entry name" value="Homeodomain-like_sf"/>
</dbReference>
<gene>
    <name evidence="3" type="ORF">RirG_225210</name>
</gene>
<dbReference type="PROSITE" id="PS51253">
    <property type="entry name" value="HTH_CENPB"/>
    <property type="match status" value="1"/>
</dbReference>
<dbReference type="Pfam" id="PF03221">
    <property type="entry name" value="HTH_Tnp_Tc5"/>
    <property type="match status" value="1"/>
</dbReference>
<evidence type="ECO:0000259" key="2">
    <source>
        <dbReference type="PROSITE" id="PS51253"/>
    </source>
</evidence>
<dbReference type="Pfam" id="PF03184">
    <property type="entry name" value="DDE_1"/>
    <property type="match status" value="1"/>
</dbReference>
<reference evidence="3 4" key="1">
    <citation type="submission" date="2014-02" db="EMBL/GenBank/DDBJ databases">
        <title>Single nucleus genome sequencing reveals high similarity among nuclei of an endomycorrhizal fungus.</title>
        <authorList>
            <person name="Lin K."/>
            <person name="Geurts R."/>
            <person name="Zhang Z."/>
            <person name="Limpens E."/>
            <person name="Saunders D.G."/>
            <person name="Mu D."/>
            <person name="Pang E."/>
            <person name="Cao H."/>
            <person name="Cha H."/>
            <person name="Lin T."/>
            <person name="Zhou Q."/>
            <person name="Shang Y."/>
            <person name="Li Y."/>
            <person name="Ivanov S."/>
            <person name="Sharma T."/>
            <person name="Velzen R.V."/>
            <person name="Ruijter N.D."/>
            <person name="Aanen D.K."/>
            <person name="Win J."/>
            <person name="Kamoun S."/>
            <person name="Bisseling T."/>
            <person name="Huang S."/>
        </authorList>
    </citation>
    <scope>NUCLEOTIDE SEQUENCE [LARGE SCALE GENOMIC DNA]</scope>
    <source>
        <strain evidence="4">DAOM197198w</strain>
    </source>
</reference>
<organism evidence="3 4">
    <name type="scientific">Rhizophagus irregularis (strain DAOM 197198w)</name>
    <name type="common">Glomus intraradices</name>
    <dbReference type="NCBI Taxonomy" id="1432141"/>
    <lineage>
        <taxon>Eukaryota</taxon>
        <taxon>Fungi</taxon>
        <taxon>Fungi incertae sedis</taxon>
        <taxon>Mucoromycota</taxon>
        <taxon>Glomeromycotina</taxon>
        <taxon>Glomeromycetes</taxon>
        <taxon>Glomerales</taxon>
        <taxon>Glomeraceae</taxon>
        <taxon>Rhizophagus</taxon>
    </lineage>
</organism>
<evidence type="ECO:0000256" key="1">
    <source>
        <dbReference type="ARBA" id="ARBA00023125"/>
    </source>
</evidence>
<dbReference type="HOGENOM" id="CLU_033137_3_0_1"/>
<dbReference type="GO" id="GO:0005634">
    <property type="term" value="C:nucleus"/>
    <property type="evidence" value="ECO:0007669"/>
    <property type="project" value="TreeGrafter"/>
</dbReference>
<accession>A0A015IE83</accession>
<dbReference type="EMBL" id="JEMT01028163">
    <property type="protein sequence ID" value="EXX55467.1"/>
    <property type="molecule type" value="Genomic_DNA"/>
</dbReference>
<protein>
    <recommendedName>
        <fullName evidence="2">HTH CENPB-type domain-containing protein</fullName>
    </recommendedName>
</protein>